<organism evidence="2 3">
    <name type="scientific">Paenibacillus barengoltzii J12</name>
    <dbReference type="NCBI Taxonomy" id="935846"/>
    <lineage>
        <taxon>Bacteria</taxon>
        <taxon>Bacillati</taxon>
        <taxon>Bacillota</taxon>
        <taxon>Bacilli</taxon>
        <taxon>Bacillales</taxon>
        <taxon>Paenibacillaceae</taxon>
        <taxon>Paenibacillus</taxon>
    </lineage>
</organism>
<evidence type="ECO:0008006" key="4">
    <source>
        <dbReference type="Google" id="ProtNLM"/>
    </source>
</evidence>
<protein>
    <recommendedName>
        <fullName evidence="4">Transposase</fullName>
    </recommendedName>
</protein>
<proteinExistence type="predicted"/>
<accession>A0ABY1LV12</accession>
<evidence type="ECO:0000313" key="2">
    <source>
        <dbReference type="EMBL" id="SMF09919.1"/>
    </source>
</evidence>
<evidence type="ECO:0000313" key="3">
    <source>
        <dbReference type="Proteomes" id="UP000192939"/>
    </source>
</evidence>
<reference evidence="2 3" key="1">
    <citation type="submission" date="2017-04" db="EMBL/GenBank/DDBJ databases">
        <authorList>
            <person name="Varghese N."/>
            <person name="Submissions S."/>
        </authorList>
    </citation>
    <scope>NUCLEOTIDE SEQUENCE [LARGE SCALE GENOMIC DNA]</scope>
    <source>
        <strain evidence="2 3">J12</strain>
    </source>
</reference>
<keyword evidence="3" id="KW-1185">Reference proteome</keyword>
<dbReference type="Proteomes" id="UP000192939">
    <property type="component" value="Unassembled WGS sequence"/>
</dbReference>
<name>A0ABY1LV12_9BACL</name>
<feature type="region of interest" description="Disordered" evidence="1">
    <location>
        <begin position="1"/>
        <end position="21"/>
    </location>
</feature>
<gene>
    <name evidence="2" type="ORF">SAMN02744124_01291</name>
</gene>
<evidence type="ECO:0000256" key="1">
    <source>
        <dbReference type="SAM" id="MobiDB-lite"/>
    </source>
</evidence>
<sequence length="168" mass="19655">MQRTTQKGRRKAGPSRSRFEKNLKRHRDNSLFRTLTELADGFGHESSPTPVWLTGQIKRFTPETASLGEFHWFPRFFLHEKELSDQVLSYQFLLRMNHTPRLKKCKEEGKANSPRKEIGLVRGSAYITLLHSLLRAGLNYRSIYAKKHRKERHQIASYGALHLKQIQV</sequence>
<dbReference type="EMBL" id="FXAE01000008">
    <property type="protein sequence ID" value="SMF09919.1"/>
    <property type="molecule type" value="Genomic_DNA"/>
</dbReference>
<comment type="caution">
    <text evidence="2">The sequence shown here is derived from an EMBL/GenBank/DDBJ whole genome shotgun (WGS) entry which is preliminary data.</text>
</comment>
<feature type="compositionally biased region" description="Basic residues" evidence="1">
    <location>
        <begin position="1"/>
        <end position="13"/>
    </location>
</feature>